<dbReference type="NCBIfam" id="TIGR00045">
    <property type="entry name" value="glycerate kinase"/>
    <property type="match status" value="1"/>
</dbReference>
<dbReference type="SUPFAM" id="SSF110738">
    <property type="entry name" value="Glycerate kinase I"/>
    <property type="match status" value="1"/>
</dbReference>
<evidence type="ECO:0000256" key="2">
    <source>
        <dbReference type="ARBA" id="ARBA00022679"/>
    </source>
</evidence>
<accession>A0A939KGD9</accession>
<proteinExistence type="inferred from homology"/>
<keyword evidence="2 4" id="KW-0808">Transferase</keyword>
<evidence type="ECO:0000313" key="6">
    <source>
        <dbReference type="Proteomes" id="UP000664218"/>
    </source>
</evidence>
<dbReference type="AlphaFoldDB" id="A0A939KGD9"/>
<dbReference type="Pfam" id="PF02595">
    <property type="entry name" value="Gly_kinase"/>
    <property type="match status" value="1"/>
</dbReference>
<dbReference type="InterPro" id="IPR018193">
    <property type="entry name" value="Glyc_kinase_flavodox-like_fold"/>
</dbReference>
<dbReference type="PANTHER" id="PTHR21599:SF0">
    <property type="entry name" value="GLYCERATE KINASE"/>
    <property type="match status" value="1"/>
</dbReference>
<reference evidence="5" key="1">
    <citation type="submission" date="2021-03" db="EMBL/GenBank/DDBJ databases">
        <title>Proteiniclasticum marinus sp. nov., isolated from tidal flat sediment.</title>
        <authorList>
            <person name="Namirimu T."/>
            <person name="Yang J.-A."/>
            <person name="Yang S.-H."/>
            <person name="Kim Y.-J."/>
            <person name="Kwon K.K."/>
        </authorList>
    </citation>
    <scope>NUCLEOTIDE SEQUENCE</scope>
    <source>
        <strain evidence="5">SCR006</strain>
    </source>
</reference>
<sequence length="376" mass="39608">MKIVVAVDSFKGSLTSLEAGEAIKEGILKAGAHEVIVKPLADGGEGTTEAFVTGYGGEFIRIPVQGPLGKEVHAAYGYLRKEKMAIMEMASSSGITLIREEEKNPMKTSTFGFGEMIIDALEKGCRRFLLGIGGSATNDGGIGMLTALGFAFLDQDGERVSPDGEGLARIRSVSTEHVHPLLSKASFQVACDVNNPLLGPNGATSIYGPQKGVTEHTKPLLEEGMRNYADVTAQTIGKDFRNHPGAGAAGGLGFALLGYLQAELKEGITLVLEAIGLNEDLQDADLVFTGEGRIDAQSAMGKAPGGVAQLAGKYGVKVIALGGSVSRDVDTLNSMGIHACFSILNEIVSLEEAMDKEVARKNLIQTAQQIMRLLDQ</sequence>
<name>A0A939KGD9_9CLOT</name>
<gene>
    <name evidence="5" type="ORF">J3A84_04575</name>
</gene>
<dbReference type="InterPro" id="IPR004381">
    <property type="entry name" value="Glycerate_kinase"/>
</dbReference>
<dbReference type="Gene3D" id="3.90.1510.10">
    <property type="entry name" value="Glycerate kinase, domain 2"/>
    <property type="match status" value="1"/>
</dbReference>
<dbReference type="GO" id="GO:0008887">
    <property type="term" value="F:glycerate kinase activity"/>
    <property type="evidence" value="ECO:0007669"/>
    <property type="project" value="UniProtKB-UniRule"/>
</dbReference>
<dbReference type="GO" id="GO:0031388">
    <property type="term" value="P:organic acid phosphorylation"/>
    <property type="evidence" value="ECO:0007669"/>
    <property type="project" value="UniProtKB-UniRule"/>
</dbReference>
<keyword evidence="6" id="KW-1185">Reference proteome</keyword>
<evidence type="ECO:0000256" key="4">
    <source>
        <dbReference type="PIRNR" id="PIRNR006078"/>
    </source>
</evidence>
<evidence type="ECO:0000256" key="1">
    <source>
        <dbReference type="ARBA" id="ARBA00006284"/>
    </source>
</evidence>
<dbReference type="EMBL" id="JAFNJU010000003">
    <property type="protein sequence ID" value="MBO1264314.1"/>
    <property type="molecule type" value="Genomic_DNA"/>
</dbReference>
<comment type="caution">
    <text evidence="5">The sequence shown here is derived from an EMBL/GenBank/DDBJ whole genome shotgun (WGS) entry which is preliminary data.</text>
</comment>
<dbReference type="Proteomes" id="UP000664218">
    <property type="component" value="Unassembled WGS sequence"/>
</dbReference>
<dbReference type="InterPro" id="IPR036129">
    <property type="entry name" value="Glycerate_kinase_sf"/>
</dbReference>
<evidence type="ECO:0000256" key="3">
    <source>
        <dbReference type="ARBA" id="ARBA00022777"/>
    </source>
</evidence>
<dbReference type="PANTHER" id="PTHR21599">
    <property type="entry name" value="GLYCERATE KINASE"/>
    <property type="match status" value="1"/>
</dbReference>
<keyword evidence="3 4" id="KW-0418">Kinase</keyword>
<organism evidence="5 6">
    <name type="scientific">Proteiniclasticum aestuarii</name>
    <dbReference type="NCBI Taxonomy" id="2817862"/>
    <lineage>
        <taxon>Bacteria</taxon>
        <taxon>Bacillati</taxon>
        <taxon>Bacillota</taxon>
        <taxon>Clostridia</taxon>
        <taxon>Eubacteriales</taxon>
        <taxon>Clostridiaceae</taxon>
        <taxon>Proteiniclasticum</taxon>
    </lineage>
</organism>
<dbReference type="Gene3D" id="3.40.50.10350">
    <property type="entry name" value="Glycerate kinase, domain 1"/>
    <property type="match status" value="1"/>
</dbReference>
<dbReference type="InterPro" id="IPR018197">
    <property type="entry name" value="Glycerate_kinase_RE-like"/>
</dbReference>
<dbReference type="PIRSF" id="PIRSF006078">
    <property type="entry name" value="GlxK"/>
    <property type="match status" value="1"/>
</dbReference>
<protein>
    <submittedName>
        <fullName evidence="5">Glycerate kinase</fullName>
    </submittedName>
</protein>
<evidence type="ECO:0000313" key="5">
    <source>
        <dbReference type="EMBL" id="MBO1264314.1"/>
    </source>
</evidence>
<comment type="similarity">
    <text evidence="1 4">Belongs to the glycerate kinase type-1 family.</text>
</comment>